<comment type="similarity">
    <text evidence="1">Belongs to the PEP-utilizing enzyme family.</text>
</comment>
<evidence type="ECO:0000259" key="4">
    <source>
        <dbReference type="Pfam" id="PF00391"/>
    </source>
</evidence>
<dbReference type="PANTHER" id="PTHR43030:SF1">
    <property type="entry name" value="PHOSPHOENOLPYRUVATE SYNTHASE"/>
    <property type="match status" value="1"/>
</dbReference>
<protein>
    <recommendedName>
        <fullName evidence="4">PEP-utilising enzyme mobile domain-containing protein</fullName>
    </recommendedName>
</protein>
<accession>A0A1F4NSY3</accession>
<dbReference type="Gene3D" id="3.50.30.10">
    <property type="entry name" value="Phosphohistidine domain"/>
    <property type="match status" value="1"/>
</dbReference>
<dbReference type="STRING" id="1798535.A2V68_03090"/>
<evidence type="ECO:0000256" key="3">
    <source>
        <dbReference type="ARBA" id="ARBA00022840"/>
    </source>
</evidence>
<dbReference type="PANTHER" id="PTHR43030">
    <property type="entry name" value="PHOSPHOENOLPYRUVATE SYNTHASE"/>
    <property type="match status" value="1"/>
</dbReference>
<dbReference type="GO" id="GO:0005524">
    <property type="term" value="F:ATP binding"/>
    <property type="evidence" value="ECO:0007669"/>
    <property type="project" value="UniProtKB-KW"/>
</dbReference>
<feature type="domain" description="PEP-utilising enzyme mobile" evidence="4">
    <location>
        <begin position="839"/>
        <end position="910"/>
    </location>
</feature>
<dbReference type="EMBL" id="META01000001">
    <property type="protein sequence ID" value="OGB74561.1"/>
    <property type="molecule type" value="Genomic_DNA"/>
</dbReference>
<organism evidence="5 6">
    <name type="scientific">candidate division Kazan bacterium RBG_13_50_9</name>
    <dbReference type="NCBI Taxonomy" id="1798535"/>
    <lineage>
        <taxon>Bacteria</taxon>
        <taxon>Bacteria division Kazan-3B-28</taxon>
    </lineage>
</organism>
<dbReference type="Proteomes" id="UP000176651">
    <property type="component" value="Unassembled WGS sequence"/>
</dbReference>
<proteinExistence type="inferred from homology"/>
<keyword evidence="2" id="KW-0547">Nucleotide-binding</keyword>
<comment type="caution">
    <text evidence="5">The sequence shown here is derived from an EMBL/GenBank/DDBJ whole genome shotgun (WGS) entry which is preliminary data.</text>
</comment>
<dbReference type="GO" id="GO:0008986">
    <property type="term" value="F:pyruvate, water dikinase activity"/>
    <property type="evidence" value="ECO:0007669"/>
    <property type="project" value="InterPro"/>
</dbReference>
<dbReference type="InterPro" id="IPR036637">
    <property type="entry name" value="Phosphohistidine_dom_sf"/>
</dbReference>
<sequence>MTKDQTLKYLREHKFDIAKAKAALIAGDIVFSAYVESDKITGVNYSPVFSYFGDKPPFYQIVVQFHMDSVGDKLYTDYLKDSKSLNKKIAKHQALTDKLDLFWAQYQKAKARKALSRADLLKWYKQLRNISTRWWYYGVIGEDKGQVIDRRVTPDFMKRHKLSQAQAEEIINVLSHPDEQAIFSLERKEFLNLCLYVQKHREAKSSVETLLKDIRIQTQVQHYIDQFFWFKTDFYDTKTITPRSLITDTLGELSQNPVSKIRKELTNIDKKFKDIHMQKQKLVAKMNLSKEDRQAIYFAQRVTHWVDQRKLGTMKNLYYLFNLLSDIAKHFGLTYHQASFYTVDEVERLLSTGKPLSAAELSARTDGVFLVYEKGHPTQTFYSPDSQEMLAATLQTDSRGTETATATMDNKESILKYLRGHELDVLKAKGALWIGDMAFSAYANSYKVAGINYSPVFSYFSSKFPFYKIVAASHHGLKEQVGDKLYEEYLKNPEILDKKIAKHQEIVRRLDQLWQKYEKAKSQDKFSRKDWLTWYAKFIDAATKWWHYGVIGEDKGYVIDRRVMPEIIKRHQIGPEKAREVTNILSHPDEPAIFSLERKSFLGICLYIKRHHGTKSPDTLLKDKGLSARLKNHIDNYFWSKTDFYSAQQITPQSLLKDAAEEISKRSLPDIKKEIIGIDKRFAHILAQRKQLMRRMKLSPADKKDLYFARRVVYWVDQRKLGMAKHFYYLFNFLSDIANHFGFTYHQASQYTVNELRNLLATGKKLSKRELTRRDAGVLLVHETDQPTQMFSGSDSQEILTVALQTDTKEIKGMVASTGGKKRLTGVARILFSPEDGKFNDGEVLVTSMTRVEFVPLMRRAKAIITDEGGLACHAAIVSREMGLPCIIGTKNATQVLKSGDKIEIDLEQGAVKAI</sequence>
<dbReference type="AlphaFoldDB" id="A0A1F4NSY3"/>
<evidence type="ECO:0000313" key="6">
    <source>
        <dbReference type="Proteomes" id="UP000176651"/>
    </source>
</evidence>
<name>A0A1F4NSY3_UNCK3</name>
<evidence type="ECO:0000256" key="1">
    <source>
        <dbReference type="ARBA" id="ARBA00007837"/>
    </source>
</evidence>
<dbReference type="SUPFAM" id="SSF52009">
    <property type="entry name" value="Phosphohistidine domain"/>
    <property type="match status" value="1"/>
</dbReference>
<keyword evidence="3" id="KW-0067">ATP-binding</keyword>
<evidence type="ECO:0000256" key="2">
    <source>
        <dbReference type="ARBA" id="ARBA00022741"/>
    </source>
</evidence>
<dbReference type="InterPro" id="IPR008279">
    <property type="entry name" value="PEP-util_enz_mobile_dom"/>
</dbReference>
<reference evidence="5 6" key="1">
    <citation type="journal article" date="2016" name="Nat. Commun.">
        <title>Thousands of microbial genomes shed light on interconnected biogeochemical processes in an aquifer system.</title>
        <authorList>
            <person name="Anantharaman K."/>
            <person name="Brown C.T."/>
            <person name="Hug L.A."/>
            <person name="Sharon I."/>
            <person name="Castelle C.J."/>
            <person name="Probst A.J."/>
            <person name="Thomas B.C."/>
            <person name="Singh A."/>
            <person name="Wilkins M.J."/>
            <person name="Karaoz U."/>
            <person name="Brodie E.L."/>
            <person name="Williams K.H."/>
            <person name="Hubbard S.S."/>
            <person name="Banfield J.F."/>
        </authorList>
    </citation>
    <scope>NUCLEOTIDE SEQUENCE [LARGE SCALE GENOMIC DNA]</scope>
</reference>
<evidence type="ECO:0000313" key="5">
    <source>
        <dbReference type="EMBL" id="OGB74561.1"/>
    </source>
</evidence>
<dbReference type="Pfam" id="PF00391">
    <property type="entry name" value="PEP-utilizers"/>
    <property type="match status" value="1"/>
</dbReference>
<dbReference type="InterPro" id="IPR006319">
    <property type="entry name" value="PEP_synth"/>
</dbReference>
<gene>
    <name evidence="5" type="ORF">A2V68_03090</name>
</gene>